<evidence type="ECO:0000313" key="1">
    <source>
        <dbReference type="EMBL" id="PAM69807.1"/>
    </source>
</evidence>
<reference evidence="1 2" key="1">
    <citation type="submission" date="2017-06" db="EMBL/GenBank/DDBJ databases">
        <title>Genome sequencing and assembly of Stenotrophomonas maltophilia DF07.</title>
        <authorList>
            <person name="Iyer R."/>
        </authorList>
    </citation>
    <scope>NUCLEOTIDE SEQUENCE [LARGE SCALE GENOMIC DNA]</scope>
    <source>
        <strain evidence="1 2">DF07</strain>
    </source>
</reference>
<dbReference type="InterPro" id="IPR037883">
    <property type="entry name" value="Knr4/Smi1-like_sf"/>
</dbReference>
<accession>A0A270NCQ4</accession>
<dbReference type="EMBL" id="NJGC01000018">
    <property type="protein sequence ID" value="PAM69807.1"/>
    <property type="molecule type" value="Genomic_DNA"/>
</dbReference>
<name>A0A270NCQ4_STEMA</name>
<dbReference type="AlphaFoldDB" id="A0A270NCQ4"/>
<protein>
    <submittedName>
        <fullName evidence="1">SMI1/KNR4 family protein</fullName>
    </submittedName>
</protein>
<dbReference type="Proteomes" id="UP000216433">
    <property type="component" value="Unassembled WGS sequence"/>
</dbReference>
<proteinExistence type="predicted"/>
<evidence type="ECO:0000313" key="2">
    <source>
        <dbReference type="Proteomes" id="UP000216433"/>
    </source>
</evidence>
<comment type="caution">
    <text evidence="1">The sequence shown here is derived from an EMBL/GenBank/DDBJ whole genome shotgun (WGS) entry which is preliminary data.</text>
</comment>
<dbReference type="SUPFAM" id="SSF160631">
    <property type="entry name" value="SMI1/KNR4-like"/>
    <property type="match status" value="1"/>
</dbReference>
<sequence length="147" mass="16974">MRMNDLIRRVVRAYPDRRNPDCASAADVMRRLGVAPHCDMWIFYMAVNGALPAVSGRLELLRIVGPGIPKIPDQAEYVWDRYELPADFLPLSSDEGEGMYLYDVRKEDVHDYCLARNDQFLSGETPARWKNFVDFIVWYINDDDQAA</sequence>
<gene>
    <name evidence="1" type="ORF">CEK00_15225</name>
</gene>
<organism evidence="1 2">
    <name type="scientific">Stenotrophomonas maltophilia</name>
    <name type="common">Pseudomonas maltophilia</name>
    <name type="synonym">Xanthomonas maltophilia</name>
    <dbReference type="NCBI Taxonomy" id="40324"/>
    <lineage>
        <taxon>Bacteria</taxon>
        <taxon>Pseudomonadati</taxon>
        <taxon>Pseudomonadota</taxon>
        <taxon>Gammaproteobacteria</taxon>
        <taxon>Lysobacterales</taxon>
        <taxon>Lysobacteraceae</taxon>
        <taxon>Stenotrophomonas</taxon>
        <taxon>Stenotrophomonas maltophilia group</taxon>
    </lineage>
</organism>